<dbReference type="AlphaFoldDB" id="A0A848L143"/>
<dbReference type="Gene3D" id="3.40.50.1820">
    <property type="entry name" value="alpha/beta hydrolase"/>
    <property type="match status" value="1"/>
</dbReference>
<organism evidence="1 2">
    <name type="scientific">Gordonia asplenii</name>
    <dbReference type="NCBI Taxonomy" id="2725283"/>
    <lineage>
        <taxon>Bacteria</taxon>
        <taxon>Bacillati</taxon>
        <taxon>Actinomycetota</taxon>
        <taxon>Actinomycetes</taxon>
        <taxon>Mycobacteriales</taxon>
        <taxon>Gordoniaceae</taxon>
        <taxon>Gordonia</taxon>
    </lineage>
</organism>
<accession>A0A848L143</accession>
<dbReference type="EMBL" id="JABBNB010000013">
    <property type="protein sequence ID" value="NMO02343.1"/>
    <property type="molecule type" value="Genomic_DNA"/>
</dbReference>
<dbReference type="Proteomes" id="UP000550729">
    <property type="component" value="Unassembled WGS sequence"/>
</dbReference>
<dbReference type="SUPFAM" id="SSF53474">
    <property type="entry name" value="alpha/beta-Hydrolases"/>
    <property type="match status" value="1"/>
</dbReference>
<evidence type="ECO:0000313" key="2">
    <source>
        <dbReference type="Proteomes" id="UP000550729"/>
    </source>
</evidence>
<sequence length="626" mass="66545">MGATVVFLHGVGDGNVGKDWLRGLNRSLTDLNHPPIAEREVCAPVYASLLKTTGEFAARDDAPTKTYSPRDERESRRKFQIRQARAAKLIAELADPRVTVDTRLIASATNYAKAVGVATDVIAAVSNYLKNPKLQNAVLGHIINQLPTSGDIILIGHSLGSVIAIDLIDQLPLSLHVKRFITIGSPAGAPALSKHKTRILPDIPYTRVDDWTNLMYHYDIVSMGRGLGATFPGAQDFWVSWPFEPSIEKMHGAETYLAHPAAGKLVADILYPTTDLVPSSSDLAARLDDEEAAVLLTMAYGARVAEYLRQHDGNADEGDSRAARYADALRQLEVSFTDQMKEREAAGRPIPAEFHTLISGVRPAPPRRWNLSEAITQATLLAFTNVVAPYEINVHDARYKVLADLFVDLGFTGKQGQLVGKAVKDVSELVDGGGWSLSPTAKIAAGAAGIALLAAGPIGLAMAGAAGVAGAAAITSSLAAFGPGGMVGGLAMLGGLATTGSMLTTAAATVRDAPQSTLDPTSVAVLIAIAYAHKLIGEPYDSDVWYDLANAETKTAATLNMVEAYSDSKSAAVKRQKEIQALIAKLIAFMEDQKLEPQGVAEILSADETRIVDRKSGVFGWFTGES</sequence>
<dbReference type="InterPro" id="IPR029058">
    <property type="entry name" value="AB_hydrolase_fold"/>
</dbReference>
<name>A0A848L143_9ACTN</name>
<dbReference type="RefSeq" id="WP_170194848.1">
    <property type="nucleotide sequence ID" value="NZ_JABBNB010000013.1"/>
</dbReference>
<protein>
    <recommendedName>
        <fullName evidence="3">Alpha/beta hydrolase family protein</fullName>
    </recommendedName>
</protein>
<proteinExistence type="predicted"/>
<keyword evidence="2" id="KW-1185">Reference proteome</keyword>
<gene>
    <name evidence="1" type="ORF">HH308_14080</name>
</gene>
<evidence type="ECO:0000313" key="1">
    <source>
        <dbReference type="EMBL" id="NMO02343.1"/>
    </source>
</evidence>
<evidence type="ECO:0008006" key="3">
    <source>
        <dbReference type="Google" id="ProtNLM"/>
    </source>
</evidence>
<reference evidence="1 2" key="1">
    <citation type="submission" date="2020-04" db="EMBL/GenBank/DDBJ databases">
        <title>Gordonia sp. nov. TBRC 11910.</title>
        <authorList>
            <person name="Suriyachadkun C."/>
        </authorList>
    </citation>
    <scope>NUCLEOTIDE SEQUENCE [LARGE SCALE GENOMIC DNA]</scope>
    <source>
        <strain evidence="1 2">TBRC 11910</strain>
    </source>
</reference>
<comment type="caution">
    <text evidence="1">The sequence shown here is derived from an EMBL/GenBank/DDBJ whole genome shotgun (WGS) entry which is preliminary data.</text>
</comment>